<protein>
    <submittedName>
        <fullName evidence="5">RRM domain-containing protein</fullName>
    </submittedName>
</protein>
<dbReference type="SUPFAM" id="SSF54928">
    <property type="entry name" value="RNA-binding domain, RBD"/>
    <property type="match status" value="1"/>
</dbReference>
<evidence type="ECO:0000313" key="5">
    <source>
        <dbReference type="WBParaSite" id="HPBE_0001125201-mRNA-1"/>
    </source>
</evidence>
<keyword evidence="1" id="KW-0694">RNA-binding</keyword>
<feature type="domain" description="RRM" evidence="2">
    <location>
        <begin position="207"/>
        <end position="272"/>
    </location>
</feature>
<organism evidence="4 5">
    <name type="scientific">Heligmosomoides polygyrus</name>
    <name type="common">Parasitic roundworm</name>
    <dbReference type="NCBI Taxonomy" id="6339"/>
    <lineage>
        <taxon>Eukaryota</taxon>
        <taxon>Metazoa</taxon>
        <taxon>Ecdysozoa</taxon>
        <taxon>Nematoda</taxon>
        <taxon>Chromadorea</taxon>
        <taxon>Rhabditida</taxon>
        <taxon>Rhabditina</taxon>
        <taxon>Rhabditomorpha</taxon>
        <taxon>Strongyloidea</taxon>
        <taxon>Heligmosomidae</taxon>
        <taxon>Heligmosomoides</taxon>
    </lineage>
</organism>
<dbReference type="CDD" id="cd00590">
    <property type="entry name" value="RRM_SF"/>
    <property type="match status" value="1"/>
</dbReference>
<dbReference type="Gene3D" id="3.30.70.330">
    <property type="match status" value="1"/>
</dbReference>
<evidence type="ECO:0000313" key="4">
    <source>
        <dbReference type="Proteomes" id="UP000050761"/>
    </source>
</evidence>
<dbReference type="EMBL" id="UZAH01027038">
    <property type="protein sequence ID" value="VDO87976.1"/>
    <property type="molecule type" value="Genomic_DNA"/>
</dbReference>
<dbReference type="OrthoDB" id="439993at2759"/>
<dbReference type="GO" id="GO:0003723">
    <property type="term" value="F:RNA binding"/>
    <property type="evidence" value="ECO:0007669"/>
    <property type="project" value="UniProtKB-UniRule"/>
</dbReference>
<accession>A0A183FT87</accession>
<dbReference type="InterPro" id="IPR035979">
    <property type="entry name" value="RBD_domain_sf"/>
</dbReference>
<proteinExistence type="predicted"/>
<dbReference type="InterPro" id="IPR000504">
    <property type="entry name" value="RRM_dom"/>
</dbReference>
<reference evidence="5" key="2">
    <citation type="submission" date="2019-09" db="UniProtKB">
        <authorList>
            <consortium name="WormBaseParasite"/>
        </authorList>
    </citation>
    <scope>IDENTIFICATION</scope>
</reference>
<keyword evidence="4" id="KW-1185">Reference proteome</keyword>
<sequence length="272" mass="30301">MRQSAAAHNAQRAKWTTKVGAAAECSAARPRQEAEAAFRIRSQVEVFCSHRGSSGDNAFIWWTANTREEVHNQGNVQTEEDGVDGEWNIVDEEEDQNVDQPTWSRMITSPRGQAVPVEMIEVALRSTSSPLSPLFTTVDSAGTPQAAFIEVIKSIGLSQEDWLKAASLSPRAAESISNITNMFRIERNSDNKLMLKYRAAEWNIEDCTVYLDNLPAGCTTEKICRIARKFGTVVEVRLPKSSSRQVHSSYGVIEMGKHSRSFAFLQFTEPET</sequence>
<dbReference type="PROSITE" id="PS50102">
    <property type="entry name" value="RRM"/>
    <property type="match status" value="1"/>
</dbReference>
<name>A0A183FT87_HELPZ</name>
<dbReference type="InterPro" id="IPR012677">
    <property type="entry name" value="Nucleotide-bd_a/b_plait_sf"/>
</dbReference>
<dbReference type="WBParaSite" id="HPBE_0001125201-mRNA-1">
    <property type="protein sequence ID" value="HPBE_0001125201-mRNA-1"/>
    <property type="gene ID" value="HPBE_0001125201"/>
</dbReference>
<dbReference type="AlphaFoldDB" id="A0A183FT87"/>
<gene>
    <name evidence="3" type="ORF">HPBE_LOCUS11253</name>
</gene>
<reference evidence="3 4" key="1">
    <citation type="submission" date="2018-11" db="EMBL/GenBank/DDBJ databases">
        <authorList>
            <consortium name="Pathogen Informatics"/>
        </authorList>
    </citation>
    <scope>NUCLEOTIDE SEQUENCE [LARGE SCALE GENOMIC DNA]</scope>
</reference>
<dbReference type="Proteomes" id="UP000050761">
    <property type="component" value="Unassembled WGS sequence"/>
</dbReference>
<dbReference type="Pfam" id="PF00076">
    <property type="entry name" value="RRM_1"/>
    <property type="match status" value="1"/>
</dbReference>
<accession>A0A3P7YIR6</accession>
<evidence type="ECO:0000259" key="2">
    <source>
        <dbReference type="PROSITE" id="PS50102"/>
    </source>
</evidence>
<evidence type="ECO:0000313" key="3">
    <source>
        <dbReference type="EMBL" id="VDO87976.1"/>
    </source>
</evidence>
<evidence type="ECO:0000256" key="1">
    <source>
        <dbReference type="PROSITE-ProRule" id="PRU00176"/>
    </source>
</evidence>